<dbReference type="InterPro" id="IPR044842">
    <property type="entry name" value="ALKBH9B/ALKBH10B-like"/>
</dbReference>
<dbReference type="SUPFAM" id="SSF51197">
    <property type="entry name" value="Clavaminate synthase-like"/>
    <property type="match status" value="1"/>
</dbReference>
<protein>
    <recommendedName>
        <fullName evidence="3">Isopenicillin N synthase-like Fe(2+) 2OG dioxygenase domain-containing protein</fullName>
    </recommendedName>
</protein>
<dbReference type="InterPro" id="IPR044861">
    <property type="entry name" value="IPNS-like_FE2OG_OXY"/>
</dbReference>
<dbReference type="Pfam" id="PF03171">
    <property type="entry name" value="2OG-FeII_Oxy"/>
    <property type="match status" value="1"/>
</dbReference>
<proteinExistence type="inferred from homology"/>
<organism evidence="4 5">
    <name type="scientific">Cinchona calisaya</name>
    <dbReference type="NCBI Taxonomy" id="153742"/>
    <lineage>
        <taxon>Eukaryota</taxon>
        <taxon>Viridiplantae</taxon>
        <taxon>Streptophyta</taxon>
        <taxon>Embryophyta</taxon>
        <taxon>Tracheophyta</taxon>
        <taxon>Spermatophyta</taxon>
        <taxon>Magnoliopsida</taxon>
        <taxon>eudicotyledons</taxon>
        <taxon>Gunneridae</taxon>
        <taxon>Pentapetalae</taxon>
        <taxon>asterids</taxon>
        <taxon>lamiids</taxon>
        <taxon>Gentianales</taxon>
        <taxon>Rubiaceae</taxon>
        <taxon>Cinchonoideae</taxon>
        <taxon>Cinchoneae</taxon>
        <taxon>Cinchona</taxon>
    </lineage>
</organism>
<comment type="caution">
    <text evidence="4">The sequence shown here is derived from an EMBL/GenBank/DDBJ whole genome shotgun (WGS) entry which is preliminary data.</text>
</comment>
<evidence type="ECO:0000259" key="3">
    <source>
        <dbReference type="Pfam" id="PF03171"/>
    </source>
</evidence>
<feature type="region of interest" description="Disordered" evidence="2">
    <location>
        <begin position="156"/>
        <end position="185"/>
    </location>
</feature>
<dbReference type="PANTHER" id="PTHR31447:SF2">
    <property type="entry name" value="RNA DEMETHYLASE ALKBH10B"/>
    <property type="match status" value="1"/>
</dbReference>
<dbReference type="PANTHER" id="PTHR31447">
    <property type="entry name" value="HYDROXYPROLINE-RICH GLYCOPROTEIN FAMILY PROTEIN-RELATED"/>
    <property type="match status" value="1"/>
</dbReference>
<dbReference type="InterPro" id="IPR037151">
    <property type="entry name" value="AlkB-like_sf"/>
</dbReference>
<sequence length="547" mass="60585">MPPMAGVVAESDRVSVMPTVMPTVMQPAPTMMSDTFAKDAIIAWFRGEFAAANAIIDCLCSHLKQLEGGGGGVVGRGSEYELVFAAIHRRRLNWIPILQMQKYYSIADVALELRKVAANKTMAKKEEEMKGNLSFTEKEKSPEIFVSEEEMIIQETGNGEVVDGEDSTKDDSPESEITETGSQEVQPSLENIDICSNHEGCEARREQIKITKGFVAREPVKGHMMNVVRGLKLYEDIFTDIELSKLNDFVNELRVAGHNGELSGETFILYNQQIKGNKRELIQFGAPIFGQINEATSKCQKSLIEPIPALLQGVIDHLIQWHIISENKRPNGCIINFFDEGEYSQPFLKPPHLDQPISTLLLSESTMAFGRTLVNNNEGNYKGPLMVSVKEGSLLVMRANSADVARHVMCSSPNRRVSITFFKVRMEEGSTLMSTPSLTRAMTVWQPGVPTPRAAPNAALNSFEAMDMIPKWGPVRTPMMMLAPLRPVVVNTRRISRGGTGVFLPWTVGSRRPAKHLPPRAQKSRLLSLPSTIARKSETTSDSIISV</sequence>
<accession>A0ABD3AJQ3</accession>
<dbReference type="AlphaFoldDB" id="A0ABD3AJQ3"/>
<evidence type="ECO:0000256" key="1">
    <source>
        <dbReference type="ARBA" id="ARBA00007879"/>
    </source>
</evidence>
<feature type="domain" description="Isopenicillin N synthase-like Fe(2+) 2OG dioxygenase" evidence="3">
    <location>
        <begin position="333"/>
        <end position="422"/>
    </location>
</feature>
<dbReference type="Gene3D" id="2.60.120.590">
    <property type="entry name" value="Alpha-ketoglutarate-dependent dioxygenase AlkB-like"/>
    <property type="match status" value="1"/>
</dbReference>
<gene>
    <name evidence="4" type="ORF">ACH5RR_010705</name>
</gene>
<evidence type="ECO:0000313" key="4">
    <source>
        <dbReference type="EMBL" id="KAL3531383.1"/>
    </source>
</evidence>
<dbReference type="Proteomes" id="UP001630127">
    <property type="component" value="Unassembled WGS sequence"/>
</dbReference>
<comment type="similarity">
    <text evidence="1">Belongs to the alkB family.</text>
</comment>
<name>A0ABD3AJQ3_9GENT</name>
<evidence type="ECO:0000313" key="5">
    <source>
        <dbReference type="Proteomes" id="UP001630127"/>
    </source>
</evidence>
<reference evidence="4 5" key="1">
    <citation type="submission" date="2024-11" db="EMBL/GenBank/DDBJ databases">
        <title>A near-complete genome assembly of Cinchona calisaya.</title>
        <authorList>
            <person name="Lian D.C."/>
            <person name="Zhao X.W."/>
            <person name="Wei L."/>
        </authorList>
    </citation>
    <scope>NUCLEOTIDE SEQUENCE [LARGE SCALE GENOMIC DNA]</scope>
    <source>
        <tissue evidence="4">Nenye</tissue>
    </source>
</reference>
<keyword evidence="5" id="KW-1185">Reference proteome</keyword>
<dbReference type="EMBL" id="JBJUIK010000004">
    <property type="protein sequence ID" value="KAL3531383.1"/>
    <property type="molecule type" value="Genomic_DNA"/>
</dbReference>
<evidence type="ECO:0000256" key="2">
    <source>
        <dbReference type="SAM" id="MobiDB-lite"/>
    </source>
</evidence>